<dbReference type="RefSeq" id="WP_066967131.1">
    <property type="nucleotide sequence ID" value="NZ_CP023449.1"/>
</dbReference>
<comment type="caution">
    <text evidence="2">The sequence shown here is derived from an EMBL/GenBank/DDBJ whole genome shotgun (WGS) entry which is preliminary data.</text>
</comment>
<sequence>MAEAIYDFASYIVKFLAYGAVFLIAMQINKLAGPSMGHWITIPFGALALIATLGILRKTDRQLRQKWGYLPLEGNS</sequence>
<keyword evidence="1" id="KW-1133">Transmembrane helix</keyword>
<feature type="transmembrane region" description="Helical" evidence="1">
    <location>
        <begin position="38"/>
        <end position="56"/>
    </location>
</feature>
<organism evidence="2 3">
    <name type="scientific">Rhizorhabdus dicambivorans</name>
    <dbReference type="NCBI Taxonomy" id="1850238"/>
    <lineage>
        <taxon>Bacteria</taxon>
        <taxon>Pseudomonadati</taxon>
        <taxon>Pseudomonadota</taxon>
        <taxon>Alphaproteobacteria</taxon>
        <taxon>Sphingomonadales</taxon>
        <taxon>Sphingomonadaceae</taxon>
        <taxon>Rhizorhabdus</taxon>
    </lineage>
</organism>
<accession>A0A2A4FSR4</accession>
<dbReference type="Proteomes" id="UP000218934">
    <property type="component" value="Unassembled WGS sequence"/>
</dbReference>
<evidence type="ECO:0000313" key="2">
    <source>
        <dbReference type="EMBL" id="PCE40760.1"/>
    </source>
</evidence>
<feature type="transmembrane region" description="Helical" evidence="1">
    <location>
        <begin position="12"/>
        <end position="32"/>
    </location>
</feature>
<dbReference type="KEGG" id="rdi:CMV14_09665"/>
<evidence type="ECO:0000313" key="3">
    <source>
        <dbReference type="Proteomes" id="UP000218934"/>
    </source>
</evidence>
<keyword evidence="1" id="KW-0812">Transmembrane</keyword>
<name>A0A2A4FSR4_9SPHN</name>
<keyword evidence="3" id="KW-1185">Reference proteome</keyword>
<proteinExistence type="predicted"/>
<evidence type="ECO:0000256" key="1">
    <source>
        <dbReference type="SAM" id="Phobius"/>
    </source>
</evidence>
<protein>
    <submittedName>
        <fullName evidence="2">Uncharacterized protein</fullName>
    </submittedName>
</protein>
<keyword evidence="1" id="KW-0472">Membrane</keyword>
<dbReference type="EMBL" id="NWUF01000023">
    <property type="protein sequence ID" value="PCE40760.1"/>
    <property type="molecule type" value="Genomic_DNA"/>
</dbReference>
<dbReference type="AlphaFoldDB" id="A0A2A4FSR4"/>
<gene>
    <name evidence="2" type="ORF">COO09_18775</name>
</gene>
<reference evidence="2 3" key="1">
    <citation type="submission" date="2017-09" db="EMBL/GenBank/DDBJ databases">
        <title>The Catabolism of 3,6-Dichlorosalicylic acid is Initiated by the Cytochrome P450 Monooxygenase DsmABC in Rhizorhabdus dicambivorans Ndbn-20.</title>
        <authorList>
            <person name="Na L."/>
        </authorList>
    </citation>
    <scope>NUCLEOTIDE SEQUENCE [LARGE SCALE GENOMIC DNA]</scope>
    <source>
        <strain evidence="2 3">Ndbn-20m</strain>
    </source>
</reference>